<dbReference type="Gene3D" id="3.40.395.10">
    <property type="entry name" value="Adenoviral Proteinase, Chain A"/>
    <property type="match status" value="1"/>
</dbReference>
<evidence type="ECO:0000313" key="3">
    <source>
        <dbReference type="Proteomes" id="UP000092460"/>
    </source>
</evidence>
<dbReference type="EMBL" id="JXJN01007350">
    <property type="status" value="NOT_ANNOTATED_CDS"/>
    <property type="molecule type" value="Genomic_DNA"/>
</dbReference>
<proteinExistence type="predicted"/>
<accession>A0A1B0B1W1</accession>
<reference evidence="3" key="1">
    <citation type="submission" date="2015-01" db="EMBL/GenBank/DDBJ databases">
        <authorList>
            <person name="Aksoy S."/>
            <person name="Warren W."/>
            <person name="Wilson R.K."/>
        </authorList>
    </citation>
    <scope>NUCLEOTIDE SEQUENCE [LARGE SCALE GENOMIC DNA]</scope>
    <source>
        <strain evidence="3">IAEA</strain>
    </source>
</reference>
<dbReference type="SUPFAM" id="SSF54001">
    <property type="entry name" value="Cysteine proteinases"/>
    <property type="match status" value="1"/>
</dbReference>
<protein>
    <submittedName>
        <fullName evidence="2">Uncharacterized protein</fullName>
    </submittedName>
</protein>
<dbReference type="VEuPathDB" id="VectorBase:GPPI016187"/>
<organism evidence="2 3">
    <name type="scientific">Glossina palpalis gambiensis</name>
    <dbReference type="NCBI Taxonomy" id="67801"/>
    <lineage>
        <taxon>Eukaryota</taxon>
        <taxon>Metazoa</taxon>
        <taxon>Ecdysozoa</taxon>
        <taxon>Arthropoda</taxon>
        <taxon>Hexapoda</taxon>
        <taxon>Insecta</taxon>
        <taxon>Pterygota</taxon>
        <taxon>Neoptera</taxon>
        <taxon>Endopterygota</taxon>
        <taxon>Diptera</taxon>
        <taxon>Brachycera</taxon>
        <taxon>Muscomorpha</taxon>
        <taxon>Hippoboscoidea</taxon>
        <taxon>Glossinidae</taxon>
        <taxon>Glossina</taxon>
    </lineage>
</organism>
<feature type="compositionally biased region" description="Low complexity" evidence="1">
    <location>
        <begin position="197"/>
        <end position="213"/>
    </location>
</feature>
<keyword evidence="3" id="KW-1185">Reference proteome</keyword>
<feature type="compositionally biased region" description="Basic and acidic residues" evidence="1">
    <location>
        <begin position="108"/>
        <end position="134"/>
    </location>
</feature>
<name>A0A1B0B1W1_9MUSC</name>
<evidence type="ECO:0000256" key="1">
    <source>
        <dbReference type="SAM" id="MobiDB-lite"/>
    </source>
</evidence>
<dbReference type="InterPro" id="IPR038765">
    <property type="entry name" value="Papain-like_cys_pep_sf"/>
</dbReference>
<dbReference type="AlphaFoldDB" id="A0A1B0B1W1"/>
<sequence length="213" mass="23832">MKFPACGYQDNCQSTQGNMDRRFVTYAKIDICSHDSQRLAPGRWLNYHVVEVYGQWILNKRVAAGIRDQVHLFSPFLYGKIAQASCSAARRGAAKCQGRNISQRKIENRELPKRGHSGEHQTLRGATKPDEVRPRRALRLAIVTATEGPRPAADQQGIYLRGLPPSELKSYIYDKTKPQPGARRQRRSTPGSAPMNPTTQQTTSSSSRPTLSL</sequence>
<dbReference type="Proteomes" id="UP000092460">
    <property type="component" value="Unassembled WGS sequence"/>
</dbReference>
<evidence type="ECO:0000313" key="2">
    <source>
        <dbReference type="EnsemblMetazoa" id="GPPI016187-PA"/>
    </source>
</evidence>
<feature type="region of interest" description="Disordered" evidence="1">
    <location>
        <begin position="169"/>
        <end position="213"/>
    </location>
</feature>
<feature type="region of interest" description="Disordered" evidence="1">
    <location>
        <begin position="108"/>
        <end position="135"/>
    </location>
</feature>
<dbReference type="EnsemblMetazoa" id="GPPI016187-RA">
    <property type="protein sequence ID" value="GPPI016187-PA"/>
    <property type="gene ID" value="GPPI016187"/>
</dbReference>
<reference evidence="2" key="2">
    <citation type="submission" date="2020-05" db="UniProtKB">
        <authorList>
            <consortium name="EnsemblMetazoa"/>
        </authorList>
    </citation>
    <scope>IDENTIFICATION</scope>
    <source>
        <strain evidence="2">IAEA</strain>
    </source>
</reference>